<keyword evidence="1" id="KW-0678">Repressor</keyword>
<dbReference type="Proteomes" id="UP000661112">
    <property type="component" value="Unassembled WGS sequence"/>
</dbReference>
<sequence length="193" mass="21733">MELNICALEETGHTRSSLKKIDFNCGDKKEDKELSKYLKQLAWKNNEISIARTFVACDIENPKCIFGYYTASMSLIEVKNLPDDLKDSLPGYPIPAMLIGKFAVNRSVQRKGIGKKLIRHAFENVIEISKKVAVYAVIVDAKNKEVKEYYIEQAGFLSLIDRPLSVYIPVISIKEAQANAQKAMQSQEISSIN</sequence>
<keyword evidence="8" id="KW-1185">Reference proteome</keyword>
<reference evidence="7 8" key="1">
    <citation type="journal article" date="2020" name="ISME J.">
        <title>Comparative genomics reveals insights into cyanobacterial evolution and habitat adaptation.</title>
        <authorList>
            <person name="Chen M.Y."/>
            <person name="Teng W.K."/>
            <person name="Zhao L."/>
            <person name="Hu C.X."/>
            <person name="Zhou Y.K."/>
            <person name="Han B.P."/>
            <person name="Song L.R."/>
            <person name="Shu W.S."/>
        </authorList>
    </citation>
    <scope>NUCLEOTIDE SEQUENCE [LARGE SCALE GENOMIC DNA]</scope>
    <source>
        <strain evidence="7 8">FACHB-119</strain>
    </source>
</reference>
<proteinExistence type="predicted"/>
<organism evidence="7 8">
    <name type="scientific">Anabaena azotica FACHB-119</name>
    <dbReference type="NCBI Taxonomy" id="947527"/>
    <lineage>
        <taxon>Bacteria</taxon>
        <taxon>Bacillati</taxon>
        <taxon>Cyanobacteriota</taxon>
        <taxon>Cyanophyceae</taxon>
        <taxon>Nostocales</taxon>
        <taxon>Nostocaceae</taxon>
        <taxon>Anabaena</taxon>
        <taxon>Anabaena azotica</taxon>
    </lineage>
</organism>
<gene>
    <name evidence="7" type="ORF">H6G83_33455</name>
</gene>
<evidence type="ECO:0000256" key="4">
    <source>
        <dbReference type="ARBA" id="ARBA00023315"/>
    </source>
</evidence>
<dbReference type="InterPro" id="IPR016181">
    <property type="entry name" value="Acyl_CoA_acyltransferase"/>
</dbReference>
<dbReference type="EMBL" id="JACJSG010000088">
    <property type="protein sequence ID" value="MBD2505447.1"/>
    <property type="molecule type" value="Genomic_DNA"/>
</dbReference>
<evidence type="ECO:0000259" key="6">
    <source>
        <dbReference type="Pfam" id="PF00583"/>
    </source>
</evidence>
<evidence type="ECO:0000256" key="1">
    <source>
        <dbReference type="ARBA" id="ARBA00022491"/>
    </source>
</evidence>
<dbReference type="SUPFAM" id="SSF55729">
    <property type="entry name" value="Acyl-CoA N-acyltransferases (Nat)"/>
    <property type="match status" value="1"/>
</dbReference>
<dbReference type="CDD" id="cd04301">
    <property type="entry name" value="NAT_SF"/>
    <property type="match status" value="1"/>
</dbReference>
<keyword evidence="3" id="KW-0808">Transferase</keyword>
<evidence type="ECO:0000313" key="7">
    <source>
        <dbReference type="EMBL" id="MBD2505447.1"/>
    </source>
</evidence>
<evidence type="ECO:0000256" key="3">
    <source>
        <dbReference type="ARBA" id="ARBA00022679"/>
    </source>
</evidence>
<comment type="caution">
    <text evidence="7">The sequence shown here is derived from an EMBL/GenBank/DDBJ whole genome shotgun (WGS) entry which is preliminary data.</text>
</comment>
<name>A0ABR8DGX9_9NOST</name>
<dbReference type="InterPro" id="IPR000182">
    <property type="entry name" value="GNAT_dom"/>
</dbReference>
<accession>A0ABR8DGX9</accession>
<dbReference type="PANTHER" id="PTHR36449:SF1">
    <property type="entry name" value="ACETYLTRANSFERASE"/>
    <property type="match status" value="1"/>
</dbReference>
<feature type="domain" description="N-acetyltransferase" evidence="6">
    <location>
        <begin position="97"/>
        <end position="156"/>
    </location>
</feature>
<keyword evidence="4" id="KW-0012">Acyltransferase</keyword>
<dbReference type="RefSeq" id="WP_190480258.1">
    <property type="nucleotide sequence ID" value="NZ_JACJSG010000088.1"/>
</dbReference>
<comment type="catalytic activity">
    <reaction evidence="5">
        <text>glycyl-tRNA(Gly) + acetyl-CoA = N-acetylglycyl-tRNA(Gly) + CoA + H(+)</text>
        <dbReference type="Rhea" id="RHEA:81867"/>
        <dbReference type="Rhea" id="RHEA-COMP:9683"/>
        <dbReference type="Rhea" id="RHEA-COMP:19766"/>
        <dbReference type="ChEBI" id="CHEBI:15378"/>
        <dbReference type="ChEBI" id="CHEBI:57287"/>
        <dbReference type="ChEBI" id="CHEBI:57288"/>
        <dbReference type="ChEBI" id="CHEBI:78522"/>
        <dbReference type="ChEBI" id="CHEBI:232036"/>
    </reaction>
</comment>
<protein>
    <submittedName>
        <fullName evidence="7">GNAT family N-acetyltransferase</fullName>
    </submittedName>
</protein>
<dbReference type="Gene3D" id="3.40.630.30">
    <property type="match status" value="1"/>
</dbReference>
<evidence type="ECO:0000256" key="2">
    <source>
        <dbReference type="ARBA" id="ARBA00022649"/>
    </source>
</evidence>
<dbReference type="Pfam" id="PF00583">
    <property type="entry name" value="Acetyltransf_1"/>
    <property type="match status" value="1"/>
</dbReference>
<keyword evidence="2" id="KW-1277">Toxin-antitoxin system</keyword>
<dbReference type="PANTHER" id="PTHR36449">
    <property type="entry name" value="ACETYLTRANSFERASE-RELATED"/>
    <property type="match status" value="1"/>
</dbReference>
<evidence type="ECO:0000313" key="8">
    <source>
        <dbReference type="Proteomes" id="UP000661112"/>
    </source>
</evidence>
<evidence type="ECO:0000256" key="5">
    <source>
        <dbReference type="ARBA" id="ARBA00049880"/>
    </source>
</evidence>